<keyword evidence="8" id="KW-0966">Cell projection</keyword>
<dbReference type="Pfam" id="PF00460">
    <property type="entry name" value="Flg_bb_rod"/>
    <property type="match status" value="1"/>
</dbReference>
<dbReference type="NCBIfam" id="TIGR01396">
    <property type="entry name" value="FlgB"/>
    <property type="match status" value="1"/>
</dbReference>
<dbReference type="PANTHER" id="PTHR30435:SF12">
    <property type="entry name" value="FLAGELLAR BASAL BODY ROD PROTEIN FLGB"/>
    <property type="match status" value="1"/>
</dbReference>
<accession>A0A1L3GMZ4</accession>
<comment type="subcellular location">
    <subcellularLocation>
        <location evidence="1 6">Bacterial flagellum basal body</location>
    </subcellularLocation>
</comment>
<dbReference type="OrthoDB" id="9788334at2"/>
<name>A0A1L3GMZ4_9BACT</name>
<comment type="similarity">
    <text evidence="2 6">Belongs to the flagella basal body rod proteins family.</text>
</comment>
<sequence>MPIDGMFDRTVGVLGKVLDLRNRSQQIISSNLANIDTPGYTPSRLRFEEDLQQALDDKSQAAAPRHAKHFDITGGSLEQVSGRVERLANNNGLGDQNGVDLDQEMVTQAENQIYYEAATQMLNKKLGLLKYVIQSDR</sequence>
<dbReference type="STRING" id="1842532.A7E78_05320"/>
<evidence type="ECO:0000256" key="2">
    <source>
        <dbReference type="ARBA" id="ARBA00009677"/>
    </source>
</evidence>
<dbReference type="RefSeq" id="WP_072283277.1">
    <property type="nucleotide sequence ID" value="NZ_CP015519.1"/>
</dbReference>
<gene>
    <name evidence="8" type="ORF">A7E78_05320</name>
</gene>
<dbReference type="PIRSF" id="PIRSF002889">
    <property type="entry name" value="Rod_FlgB"/>
    <property type="match status" value="1"/>
</dbReference>
<keyword evidence="8" id="KW-0969">Cilium</keyword>
<evidence type="ECO:0000259" key="7">
    <source>
        <dbReference type="Pfam" id="PF00460"/>
    </source>
</evidence>
<keyword evidence="9" id="KW-1185">Reference proteome</keyword>
<dbReference type="Proteomes" id="UP000182517">
    <property type="component" value="Chromosome"/>
</dbReference>
<dbReference type="InterPro" id="IPR001444">
    <property type="entry name" value="Flag_bb_rod_N"/>
</dbReference>
<feature type="domain" description="Flagellar basal body rod protein N-terminal" evidence="7">
    <location>
        <begin position="24"/>
        <end position="41"/>
    </location>
</feature>
<dbReference type="PANTHER" id="PTHR30435">
    <property type="entry name" value="FLAGELLAR PROTEIN"/>
    <property type="match status" value="1"/>
</dbReference>
<evidence type="ECO:0000256" key="4">
    <source>
        <dbReference type="ARBA" id="ARBA00023143"/>
    </source>
</evidence>
<organism evidence="8 9">
    <name type="scientific">Syntrophotalea acetylenivorans</name>
    <dbReference type="NCBI Taxonomy" id="1842532"/>
    <lineage>
        <taxon>Bacteria</taxon>
        <taxon>Pseudomonadati</taxon>
        <taxon>Thermodesulfobacteriota</taxon>
        <taxon>Desulfuromonadia</taxon>
        <taxon>Desulfuromonadales</taxon>
        <taxon>Syntrophotaleaceae</taxon>
        <taxon>Syntrophotalea</taxon>
    </lineage>
</organism>
<proteinExistence type="inferred from homology"/>
<keyword evidence="4 6" id="KW-0975">Bacterial flagellum</keyword>
<dbReference type="GO" id="GO:0030694">
    <property type="term" value="C:bacterial-type flagellum basal body, rod"/>
    <property type="evidence" value="ECO:0007669"/>
    <property type="project" value="InterPro"/>
</dbReference>
<dbReference type="GO" id="GO:0071978">
    <property type="term" value="P:bacterial-type flagellum-dependent swarming motility"/>
    <property type="evidence" value="ECO:0007669"/>
    <property type="project" value="TreeGrafter"/>
</dbReference>
<dbReference type="AlphaFoldDB" id="A0A1L3GMZ4"/>
<evidence type="ECO:0000256" key="1">
    <source>
        <dbReference type="ARBA" id="ARBA00004117"/>
    </source>
</evidence>
<dbReference type="InterPro" id="IPR006300">
    <property type="entry name" value="FlgB"/>
</dbReference>
<reference evidence="8 9" key="1">
    <citation type="journal article" date="2017" name="Genome Announc.">
        <title>Complete Genome Sequences of Two Acetylene-Fermenting Pelobacter acetylenicus Strains.</title>
        <authorList>
            <person name="Sutton J.M."/>
            <person name="Baesman S.M."/>
            <person name="Fierst J.L."/>
            <person name="Poret-Peterson A.T."/>
            <person name="Oremland R.S."/>
            <person name="Dunlap D.S."/>
            <person name="Akob D.M."/>
        </authorList>
    </citation>
    <scope>NUCLEOTIDE SEQUENCE [LARGE SCALE GENOMIC DNA]</scope>
    <source>
        <strain evidence="8 9">SFB93</strain>
    </source>
</reference>
<comment type="function">
    <text evidence="5 6">Structural component of flagellum, the bacterial motility apparatus. Part of the rod structure of flagellar basal body.</text>
</comment>
<evidence type="ECO:0000256" key="5">
    <source>
        <dbReference type="ARBA" id="ARBA00024934"/>
    </source>
</evidence>
<evidence type="ECO:0000313" key="9">
    <source>
        <dbReference type="Proteomes" id="UP000182517"/>
    </source>
</evidence>
<evidence type="ECO:0000256" key="3">
    <source>
        <dbReference type="ARBA" id="ARBA00014376"/>
    </source>
</evidence>
<protein>
    <recommendedName>
        <fullName evidence="3 6">Flagellar basal body rod protein FlgB</fullName>
    </recommendedName>
</protein>
<evidence type="ECO:0000313" key="8">
    <source>
        <dbReference type="EMBL" id="APG27313.1"/>
    </source>
</evidence>
<dbReference type="EMBL" id="CP015519">
    <property type="protein sequence ID" value="APG27313.1"/>
    <property type="molecule type" value="Genomic_DNA"/>
</dbReference>
<comment type="subunit">
    <text evidence="6">The basal body constitutes a major portion of the flagellar organelle and consists of a number of rings mounted on a central rod.</text>
</comment>
<dbReference type="KEGG" id="pef:A7E78_05320"/>
<evidence type="ECO:0000256" key="6">
    <source>
        <dbReference type="PIRNR" id="PIRNR002889"/>
    </source>
</evidence>
<keyword evidence="8" id="KW-0282">Flagellum</keyword>